<evidence type="ECO:0000256" key="1">
    <source>
        <dbReference type="SAM" id="MobiDB-lite"/>
    </source>
</evidence>
<feature type="region of interest" description="Disordered" evidence="1">
    <location>
        <begin position="139"/>
        <end position="172"/>
    </location>
</feature>
<protein>
    <submittedName>
        <fullName evidence="2">Uncharacterized protein</fullName>
    </submittedName>
</protein>
<sequence>MDRRRKARCPGVVEQIAVFEIVVGMVMADEDVFHRGNRHAGGDQLPADAHAAINDKGGVVDDEQIGWIGSADADARATLGAEEHDPGAWFCILRAHDRRREHGGAAERQFQCSAAIDHGVPPADVFRVLPTLAAAQNAIKRPQADDDGGSDQRGADRTKHLLAGLADAIGRP</sequence>
<keyword evidence="3" id="KW-1185">Reference proteome</keyword>
<name>A0A401U1P2_CHIPU</name>
<evidence type="ECO:0000313" key="3">
    <source>
        <dbReference type="Proteomes" id="UP000287033"/>
    </source>
</evidence>
<organism evidence="2 3">
    <name type="scientific">Chiloscyllium punctatum</name>
    <name type="common">Brownbanded bambooshark</name>
    <name type="synonym">Hemiscyllium punctatum</name>
    <dbReference type="NCBI Taxonomy" id="137246"/>
    <lineage>
        <taxon>Eukaryota</taxon>
        <taxon>Metazoa</taxon>
        <taxon>Chordata</taxon>
        <taxon>Craniata</taxon>
        <taxon>Vertebrata</taxon>
        <taxon>Chondrichthyes</taxon>
        <taxon>Elasmobranchii</taxon>
        <taxon>Galeomorphii</taxon>
        <taxon>Galeoidea</taxon>
        <taxon>Orectolobiformes</taxon>
        <taxon>Hemiscylliidae</taxon>
        <taxon>Chiloscyllium</taxon>
    </lineage>
</organism>
<accession>A0A401U1P2</accession>
<feature type="non-terminal residue" evidence="2">
    <location>
        <position position="172"/>
    </location>
</feature>
<proteinExistence type="predicted"/>
<comment type="caution">
    <text evidence="2">The sequence shown here is derived from an EMBL/GenBank/DDBJ whole genome shotgun (WGS) entry which is preliminary data.</text>
</comment>
<gene>
    <name evidence="2" type="ORF">chiPu_0033188</name>
</gene>
<dbReference type="EMBL" id="BEZZ01256703">
    <property type="protein sequence ID" value="GCC48834.1"/>
    <property type="molecule type" value="Genomic_DNA"/>
</dbReference>
<dbReference type="AlphaFoldDB" id="A0A401U1P2"/>
<reference evidence="2 3" key="1">
    <citation type="journal article" date="2018" name="Nat. Ecol. Evol.">
        <title>Shark genomes provide insights into elasmobranch evolution and the origin of vertebrates.</title>
        <authorList>
            <person name="Hara Y"/>
            <person name="Yamaguchi K"/>
            <person name="Onimaru K"/>
            <person name="Kadota M"/>
            <person name="Koyanagi M"/>
            <person name="Keeley SD"/>
            <person name="Tatsumi K"/>
            <person name="Tanaka K"/>
            <person name="Motone F"/>
            <person name="Kageyama Y"/>
            <person name="Nozu R"/>
            <person name="Adachi N"/>
            <person name="Nishimura O"/>
            <person name="Nakagawa R"/>
            <person name="Tanegashima C"/>
            <person name="Kiyatake I"/>
            <person name="Matsumoto R"/>
            <person name="Murakumo K"/>
            <person name="Nishida K"/>
            <person name="Terakita A"/>
            <person name="Kuratani S"/>
            <person name="Sato K"/>
            <person name="Hyodo S Kuraku.S."/>
        </authorList>
    </citation>
    <scope>NUCLEOTIDE SEQUENCE [LARGE SCALE GENOMIC DNA]</scope>
</reference>
<evidence type="ECO:0000313" key="2">
    <source>
        <dbReference type="EMBL" id="GCC48834.1"/>
    </source>
</evidence>
<dbReference type="Proteomes" id="UP000287033">
    <property type="component" value="Unassembled WGS sequence"/>
</dbReference>